<reference evidence="1" key="1">
    <citation type="submission" date="2020-08" db="EMBL/GenBank/DDBJ databases">
        <title>Multicomponent nature underlies the extraordinary mechanical properties of spider dragline silk.</title>
        <authorList>
            <person name="Kono N."/>
            <person name="Nakamura H."/>
            <person name="Mori M."/>
            <person name="Yoshida Y."/>
            <person name="Ohtoshi R."/>
            <person name="Malay A.D."/>
            <person name="Moran D.A.P."/>
            <person name="Tomita M."/>
            <person name="Numata K."/>
            <person name="Arakawa K."/>
        </authorList>
    </citation>
    <scope>NUCLEOTIDE SEQUENCE</scope>
</reference>
<dbReference type="AlphaFoldDB" id="A0A8X6MA79"/>
<keyword evidence="2" id="KW-1185">Reference proteome</keyword>
<evidence type="ECO:0000313" key="1">
    <source>
        <dbReference type="EMBL" id="GFS35318.1"/>
    </source>
</evidence>
<sequence length="97" mass="10748">MKNGSHSARRTSVLKGFGWGVVFLSAPHSSGSCTQRFPVFFAPQEIPVPCDRFGNDEELKMSSHACSTQAAESTTSEKKLIPPEKCPQFWWAMLKNS</sequence>
<dbReference type="PROSITE" id="PS51257">
    <property type="entry name" value="PROKAR_LIPOPROTEIN"/>
    <property type="match status" value="1"/>
</dbReference>
<dbReference type="EMBL" id="BMAV01024689">
    <property type="protein sequence ID" value="GFS35318.1"/>
    <property type="molecule type" value="Genomic_DNA"/>
</dbReference>
<proteinExistence type="predicted"/>
<comment type="caution">
    <text evidence="1">The sequence shown here is derived from an EMBL/GenBank/DDBJ whole genome shotgun (WGS) entry which is preliminary data.</text>
</comment>
<evidence type="ECO:0000313" key="2">
    <source>
        <dbReference type="Proteomes" id="UP000886998"/>
    </source>
</evidence>
<accession>A0A8X6MA79</accession>
<gene>
    <name evidence="1" type="ORF">TNIN_172651</name>
</gene>
<organism evidence="1 2">
    <name type="scientific">Trichonephila inaurata madagascariensis</name>
    <dbReference type="NCBI Taxonomy" id="2747483"/>
    <lineage>
        <taxon>Eukaryota</taxon>
        <taxon>Metazoa</taxon>
        <taxon>Ecdysozoa</taxon>
        <taxon>Arthropoda</taxon>
        <taxon>Chelicerata</taxon>
        <taxon>Arachnida</taxon>
        <taxon>Araneae</taxon>
        <taxon>Araneomorphae</taxon>
        <taxon>Entelegynae</taxon>
        <taxon>Araneoidea</taxon>
        <taxon>Nephilidae</taxon>
        <taxon>Trichonephila</taxon>
        <taxon>Trichonephila inaurata</taxon>
    </lineage>
</organism>
<protein>
    <submittedName>
        <fullName evidence="1">Uncharacterized protein</fullName>
    </submittedName>
</protein>
<name>A0A8X6MA79_9ARAC</name>
<dbReference type="Proteomes" id="UP000886998">
    <property type="component" value="Unassembled WGS sequence"/>
</dbReference>